<sequence length="585" mass="64497">MPCLPDKIISDILSRLPVASLCRFRCVSKPWRSLISHPDFIRAHLNRSANNNNERLVLSDDVSLHSADIEWSQSGDGVHLRSPTKLVLDLGVDCEEICGSCDGLLLIGFWMDDDECNHYSLVNPSTREFRKLSPSPFAFDPSKCFDDYGLGYDSQSDDYKVVSISRSLRSDDNVVSVYALRTSTWKKIESSPYNHWNLGHKSGVFVSGALHWFAGTSTSTIIVALDLADEKFRTVPSLGCVGDNKLSAVDTKLTVLGECLCVSGKWEKDNHADFWVMKEYGVGDSWTRFTVVYDSYRDSWKPLSSSTIGRVLFQVNNKKLVLFDLLHPQKEKSKELVVHGLPTHFEAETYVESLVSPNNAKNHSKLTYRSRQVSSIASDRGWKWLRERNGMQRNRSPYPCICDAGHLKGGLSGLVTGKDWRLLNRESLGDPIVWFRRQVLDGSSFLGSQSTLAKTVMIDWLAREFPEFKMACPSGKGRGIRTVAVDKGNGRGTVASGSVGRGKEGCIGSGSVGRGSGGGIGSGSVAIGKRKVVDQPQQNQASKRLTKVGEQSSTLPSKFTPGARLTRKGKVVTTLSTQASFNPTK</sequence>
<proteinExistence type="predicted"/>
<comment type="caution">
    <text evidence="1">The sequence shown here is derived from an EMBL/GenBank/DDBJ whole genome shotgun (WGS) entry which is preliminary data.</text>
</comment>
<name>A0ACC0NKZ1_RHOML</name>
<accession>A0ACC0NKZ1</accession>
<dbReference type="Proteomes" id="UP001062846">
    <property type="component" value="Chromosome 5"/>
</dbReference>
<evidence type="ECO:0000313" key="1">
    <source>
        <dbReference type="EMBL" id="KAI8554032.1"/>
    </source>
</evidence>
<dbReference type="EMBL" id="CM046392">
    <property type="protein sequence ID" value="KAI8554032.1"/>
    <property type="molecule type" value="Genomic_DNA"/>
</dbReference>
<gene>
    <name evidence="1" type="ORF">RHMOL_Rhmol05G0065800</name>
</gene>
<evidence type="ECO:0000313" key="2">
    <source>
        <dbReference type="Proteomes" id="UP001062846"/>
    </source>
</evidence>
<protein>
    <submittedName>
        <fullName evidence="1">Uncharacterized protein</fullName>
    </submittedName>
</protein>
<reference evidence="1" key="1">
    <citation type="submission" date="2022-02" db="EMBL/GenBank/DDBJ databases">
        <title>Plant Genome Project.</title>
        <authorList>
            <person name="Zhang R.-G."/>
        </authorList>
    </citation>
    <scope>NUCLEOTIDE SEQUENCE</scope>
    <source>
        <strain evidence="1">AT1</strain>
    </source>
</reference>
<keyword evidence="2" id="KW-1185">Reference proteome</keyword>
<organism evidence="1 2">
    <name type="scientific">Rhododendron molle</name>
    <name type="common">Chinese azalea</name>
    <name type="synonym">Azalea mollis</name>
    <dbReference type="NCBI Taxonomy" id="49168"/>
    <lineage>
        <taxon>Eukaryota</taxon>
        <taxon>Viridiplantae</taxon>
        <taxon>Streptophyta</taxon>
        <taxon>Embryophyta</taxon>
        <taxon>Tracheophyta</taxon>
        <taxon>Spermatophyta</taxon>
        <taxon>Magnoliopsida</taxon>
        <taxon>eudicotyledons</taxon>
        <taxon>Gunneridae</taxon>
        <taxon>Pentapetalae</taxon>
        <taxon>asterids</taxon>
        <taxon>Ericales</taxon>
        <taxon>Ericaceae</taxon>
        <taxon>Ericoideae</taxon>
        <taxon>Rhodoreae</taxon>
        <taxon>Rhododendron</taxon>
    </lineage>
</organism>